<feature type="region of interest" description="Disordered" evidence="6">
    <location>
        <begin position="180"/>
        <end position="285"/>
    </location>
</feature>
<dbReference type="SUPFAM" id="SSF50978">
    <property type="entry name" value="WD40 repeat-like"/>
    <property type="match status" value="1"/>
</dbReference>
<dbReference type="GO" id="GO:0008270">
    <property type="term" value="F:zinc ion binding"/>
    <property type="evidence" value="ECO:0007669"/>
    <property type="project" value="UniProtKB-KW"/>
</dbReference>
<dbReference type="CDD" id="cd16504">
    <property type="entry name" value="RING-HC_COP1"/>
    <property type="match status" value="1"/>
</dbReference>
<evidence type="ECO:0000313" key="8">
    <source>
        <dbReference type="EMBL" id="KXS12621.1"/>
    </source>
</evidence>
<evidence type="ECO:0000259" key="7">
    <source>
        <dbReference type="PROSITE" id="PS50089"/>
    </source>
</evidence>
<dbReference type="InterPro" id="IPR015943">
    <property type="entry name" value="WD40/YVTN_repeat-like_dom_sf"/>
</dbReference>
<dbReference type="PANTHER" id="PTHR44080:SF6">
    <property type="entry name" value="CHROMOSOME UNDETERMINED SCAFFOLD_30, WHOLE GENOME SHOTGUN SEQUENCE"/>
    <property type="match status" value="1"/>
</dbReference>
<evidence type="ECO:0000256" key="2">
    <source>
        <dbReference type="ARBA" id="ARBA00022771"/>
    </source>
</evidence>
<dbReference type="SMART" id="SM00184">
    <property type="entry name" value="RING"/>
    <property type="match status" value="1"/>
</dbReference>
<evidence type="ECO:0000256" key="4">
    <source>
        <dbReference type="PROSITE-ProRule" id="PRU00175"/>
    </source>
</evidence>
<dbReference type="EMBL" id="KQ965786">
    <property type="protein sequence ID" value="KXS12621.1"/>
    <property type="molecule type" value="Genomic_DNA"/>
</dbReference>
<evidence type="ECO:0000256" key="3">
    <source>
        <dbReference type="ARBA" id="ARBA00022833"/>
    </source>
</evidence>
<keyword evidence="5" id="KW-0853">WD repeat</keyword>
<keyword evidence="2 4" id="KW-0863">Zinc-finger</keyword>
<feature type="region of interest" description="Disordered" evidence="6">
    <location>
        <begin position="397"/>
        <end position="481"/>
    </location>
</feature>
<dbReference type="PROSITE" id="PS50082">
    <property type="entry name" value="WD_REPEATS_2"/>
    <property type="match status" value="2"/>
</dbReference>
<evidence type="ECO:0000256" key="6">
    <source>
        <dbReference type="SAM" id="MobiDB-lite"/>
    </source>
</evidence>
<feature type="compositionally biased region" description="Low complexity" evidence="6">
    <location>
        <begin position="420"/>
        <end position="433"/>
    </location>
</feature>
<dbReference type="InterPro" id="IPR036322">
    <property type="entry name" value="WD40_repeat_dom_sf"/>
</dbReference>
<dbReference type="AlphaFoldDB" id="A0A139A759"/>
<keyword evidence="1" id="KW-0479">Metal-binding</keyword>
<dbReference type="Pfam" id="PF00400">
    <property type="entry name" value="WD40"/>
    <property type="match status" value="2"/>
</dbReference>
<sequence length="755" mass="83330">MNPPLKRQRLDSGDAVVTGVGSQADADLLCPICIDTLKEAYMTRCGHSFCHACIVRHLELPRQECPVCSTPLKADQIFPNFTLTKILSRPNIPNTSSSALPANSHATDRRSLDALLTSLLDQKRKLDTVERERDLIAAEEFLEGMKLRKEEQKNLLARQLRVLETDLVSVRAQLSTLGSELDRPDVDDPSQVSSQLSAQHEADGVVVAGLDDIGPSSRRRKRRGDPEPLDQDTLDAASVPGAPQNLGSDVPDAADPVTTITHRPLPPISPSTPARLTSRQRRSLRDHTDDLEEAYEEGRLNFQDSPPASSAAAPDPLYTFRGILSHCLRYSHVRTIARLHYADGIAATTNSIVSAIEFDRDDEYFATAGVTKKIKIFEFSSVVADYSALFAGRSDADTSLDNPKHRRRGTTPFMKRRQGSSVATVASAVAAASEDGGRRRKSKVGKKGKKYSMAERPFDDDEISDDEEEEDEVGDGVPRYPVREMSGRSKISCVSWNSYIKSHLASSDYEGVVTLWDAATGQAVSLFNEHEKRTWSVDFSRMDPMMIASGSDDAKVKIWSTNQPRSVCTIEAKANVCSVRFNPEVNHQIAFGSADHFIHYFDIRNPSQPIHSFRGHKKAVSYVKFAGKDDFLTASTDATLRLWSIPETLRTGTSSVTRTYTGHINEKNFVGLSVNSETELFACGSESNEVFIYHRSLARPLLVHRFGAPLVSTTGEPAPEEDGSHFVSSVCWRRHNASQLICANSCGRLKVVEIV</sequence>
<evidence type="ECO:0000256" key="1">
    <source>
        <dbReference type="ARBA" id="ARBA00022723"/>
    </source>
</evidence>
<dbReference type="SMART" id="SM00320">
    <property type="entry name" value="WD40"/>
    <property type="match status" value="6"/>
</dbReference>
<evidence type="ECO:0000313" key="9">
    <source>
        <dbReference type="Proteomes" id="UP000070544"/>
    </source>
</evidence>
<dbReference type="PROSITE" id="PS50294">
    <property type="entry name" value="WD_REPEATS_REGION"/>
    <property type="match status" value="1"/>
</dbReference>
<evidence type="ECO:0000256" key="5">
    <source>
        <dbReference type="PROSITE-ProRule" id="PRU00221"/>
    </source>
</evidence>
<dbReference type="Gene3D" id="3.30.40.10">
    <property type="entry name" value="Zinc/RING finger domain, C3HC4 (zinc finger)"/>
    <property type="match status" value="1"/>
</dbReference>
<dbReference type="PROSITE" id="PS50089">
    <property type="entry name" value="ZF_RING_2"/>
    <property type="match status" value="1"/>
</dbReference>
<dbReference type="InterPro" id="IPR042755">
    <property type="entry name" value="COP1"/>
</dbReference>
<gene>
    <name evidence="8" type="ORF">M427DRAFT_59359</name>
</gene>
<accession>A0A139A759</accession>
<reference evidence="8 9" key="1">
    <citation type="journal article" date="2015" name="Genome Biol. Evol.">
        <title>Phylogenomic analyses indicate that early fungi evolved digesting cell walls of algal ancestors of land plants.</title>
        <authorList>
            <person name="Chang Y."/>
            <person name="Wang S."/>
            <person name="Sekimoto S."/>
            <person name="Aerts A.L."/>
            <person name="Choi C."/>
            <person name="Clum A."/>
            <person name="LaButti K.M."/>
            <person name="Lindquist E.A."/>
            <person name="Yee Ngan C."/>
            <person name="Ohm R.A."/>
            <person name="Salamov A.A."/>
            <person name="Grigoriev I.V."/>
            <person name="Spatafora J.W."/>
            <person name="Berbee M.L."/>
        </authorList>
    </citation>
    <scope>NUCLEOTIDE SEQUENCE [LARGE SCALE GENOMIC DNA]</scope>
    <source>
        <strain evidence="8 9">JEL478</strain>
    </source>
</reference>
<dbReference type="InterPro" id="IPR013083">
    <property type="entry name" value="Znf_RING/FYVE/PHD"/>
</dbReference>
<proteinExistence type="predicted"/>
<dbReference type="InterPro" id="IPR001680">
    <property type="entry name" value="WD40_rpt"/>
</dbReference>
<dbReference type="Gene3D" id="2.130.10.10">
    <property type="entry name" value="YVTN repeat-like/Quinoprotein amine dehydrogenase"/>
    <property type="match status" value="2"/>
</dbReference>
<dbReference type="OrthoDB" id="273771at2759"/>
<dbReference type="Proteomes" id="UP000070544">
    <property type="component" value="Unassembled WGS sequence"/>
</dbReference>
<feature type="compositionally biased region" description="Acidic residues" evidence="6">
    <location>
        <begin position="458"/>
        <end position="474"/>
    </location>
</feature>
<dbReference type="STRING" id="1344416.A0A139A759"/>
<dbReference type="SUPFAM" id="SSF57850">
    <property type="entry name" value="RING/U-box"/>
    <property type="match status" value="1"/>
</dbReference>
<dbReference type="Pfam" id="PF13923">
    <property type="entry name" value="zf-C3HC4_2"/>
    <property type="match status" value="1"/>
</dbReference>
<dbReference type="InterPro" id="IPR017907">
    <property type="entry name" value="Znf_RING_CS"/>
</dbReference>
<keyword evidence="3" id="KW-0862">Zinc</keyword>
<keyword evidence="9" id="KW-1185">Reference proteome</keyword>
<feature type="compositionally biased region" description="Basic residues" evidence="6">
    <location>
        <begin position="404"/>
        <end position="418"/>
    </location>
</feature>
<dbReference type="PROSITE" id="PS00518">
    <property type="entry name" value="ZF_RING_1"/>
    <property type="match status" value="1"/>
</dbReference>
<feature type="repeat" description="WD" evidence="5">
    <location>
        <begin position="613"/>
        <end position="645"/>
    </location>
</feature>
<protein>
    <submittedName>
        <fullName evidence="8">WD40 repeat-like protein</fullName>
    </submittedName>
</protein>
<organism evidence="8 9">
    <name type="scientific">Gonapodya prolifera (strain JEL478)</name>
    <name type="common">Monoblepharis prolifera</name>
    <dbReference type="NCBI Taxonomy" id="1344416"/>
    <lineage>
        <taxon>Eukaryota</taxon>
        <taxon>Fungi</taxon>
        <taxon>Fungi incertae sedis</taxon>
        <taxon>Chytridiomycota</taxon>
        <taxon>Chytridiomycota incertae sedis</taxon>
        <taxon>Monoblepharidomycetes</taxon>
        <taxon>Monoblepharidales</taxon>
        <taxon>Gonapodyaceae</taxon>
        <taxon>Gonapodya</taxon>
    </lineage>
</organism>
<dbReference type="InterPro" id="IPR001841">
    <property type="entry name" value="Znf_RING"/>
</dbReference>
<feature type="repeat" description="WD" evidence="5">
    <location>
        <begin position="527"/>
        <end position="569"/>
    </location>
</feature>
<feature type="compositionally biased region" description="Basic residues" evidence="6">
    <location>
        <begin position="438"/>
        <end position="450"/>
    </location>
</feature>
<feature type="domain" description="RING-type" evidence="7">
    <location>
        <begin position="30"/>
        <end position="69"/>
    </location>
</feature>
<name>A0A139A759_GONPJ</name>
<dbReference type="GO" id="GO:0061630">
    <property type="term" value="F:ubiquitin protein ligase activity"/>
    <property type="evidence" value="ECO:0007669"/>
    <property type="project" value="InterPro"/>
</dbReference>
<dbReference type="PANTHER" id="PTHR44080">
    <property type="entry name" value="E3 UBIQUITIN-PROTEIN LIGASE COP1"/>
    <property type="match status" value="1"/>
</dbReference>